<name>A0A498C9U7_9GAMM</name>
<dbReference type="Pfam" id="PF00989">
    <property type="entry name" value="PAS"/>
    <property type="match status" value="1"/>
</dbReference>
<feature type="domain" description="PAS" evidence="1">
    <location>
        <begin position="16"/>
        <end position="89"/>
    </location>
</feature>
<dbReference type="CDD" id="cd01949">
    <property type="entry name" value="GGDEF"/>
    <property type="match status" value="1"/>
</dbReference>
<dbReference type="NCBIfam" id="TIGR00254">
    <property type="entry name" value="GGDEF"/>
    <property type="match status" value="1"/>
</dbReference>
<gene>
    <name evidence="4" type="ORF">DFR31_1062</name>
</gene>
<dbReference type="InterPro" id="IPR000160">
    <property type="entry name" value="GGDEF_dom"/>
</dbReference>
<dbReference type="InterPro" id="IPR001633">
    <property type="entry name" value="EAL_dom"/>
</dbReference>
<dbReference type="InterPro" id="IPR043128">
    <property type="entry name" value="Rev_trsase/Diguanyl_cyclase"/>
</dbReference>
<dbReference type="CDD" id="cd00130">
    <property type="entry name" value="PAS"/>
    <property type="match status" value="1"/>
</dbReference>
<proteinExistence type="predicted"/>
<dbReference type="NCBIfam" id="TIGR00229">
    <property type="entry name" value="sensory_box"/>
    <property type="match status" value="1"/>
</dbReference>
<dbReference type="Gene3D" id="3.30.70.270">
    <property type="match status" value="1"/>
</dbReference>
<feature type="domain" description="EAL" evidence="2">
    <location>
        <begin position="320"/>
        <end position="563"/>
    </location>
</feature>
<accession>A0A498C9U7</accession>
<dbReference type="EMBL" id="RCDA01000001">
    <property type="protein sequence ID" value="RLK51146.1"/>
    <property type="molecule type" value="Genomic_DNA"/>
</dbReference>
<sequence length="563" mass="61235">MDWAQGQGPEGAAERDALLLERVLDLVGDGVVIADGAGLVLSLNPVAEQLTGWSMAEAIGQPVDRLLPLVDETTAERLPDLAALCLADGETRQEDEAVLPDRYGEGEAWVNVTVNLCRMPGGEDRLLVTLRDVTEQLGMARVMFYQANHDALTGLVNRKEFETRLWHALENTGELGRPHALCYLDLDQLQLLNDTCGQLAGDELLKQVADLLQDQVRDSDTVARLGGDDFAILLYGCPMDEAKRLAGRLSAAVAGMGFAWGGQPFPLSASLGLVALDDDHTPGELLAAAEAACDMAQEGGQGQVRVVRAGDRLLAERHGEMQWTRTIRNALDEDRFRLRMQRIDPLKPGLPQIGEVLVSLVSPEGEPVAPGAFLPAAERYQLMRAIDSWVVTATLEALADGGTVLSGLDLVNINLSGQSLGQPGFMDDLVKQLARTGVDPRRICLEITETAVIRNLSHARLFMRALRGRGCRFALDDFGSGLSSFGYLRKLPVDYVKIDGQFVRNMVRDSVDRSMVESIHNVAQVMGLRTIAEFVEDDATLRALRALGVTYGQGFGLHRPEPV</sequence>
<evidence type="ECO:0000313" key="5">
    <source>
        <dbReference type="Proteomes" id="UP000275461"/>
    </source>
</evidence>
<evidence type="ECO:0000313" key="4">
    <source>
        <dbReference type="EMBL" id="RLK51146.1"/>
    </source>
</evidence>
<evidence type="ECO:0000259" key="3">
    <source>
        <dbReference type="PROSITE" id="PS50887"/>
    </source>
</evidence>
<organism evidence="4 5">
    <name type="scientific">Alkalispirillum mobile</name>
    <dbReference type="NCBI Taxonomy" id="85925"/>
    <lineage>
        <taxon>Bacteria</taxon>
        <taxon>Pseudomonadati</taxon>
        <taxon>Pseudomonadota</taxon>
        <taxon>Gammaproteobacteria</taxon>
        <taxon>Chromatiales</taxon>
        <taxon>Ectothiorhodospiraceae</taxon>
        <taxon>Alkalispirillum</taxon>
    </lineage>
</organism>
<dbReference type="GO" id="GO:0006355">
    <property type="term" value="P:regulation of DNA-templated transcription"/>
    <property type="evidence" value="ECO:0007669"/>
    <property type="project" value="InterPro"/>
</dbReference>
<dbReference type="PANTHER" id="PTHR44757:SF4">
    <property type="entry name" value="DIGUANYLATE CYCLASE DGCE-RELATED"/>
    <property type="match status" value="1"/>
</dbReference>
<dbReference type="RefSeq" id="WP_121441576.1">
    <property type="nucleotide sequence ID" value="NZ_RCDA01000001.1"/>
</dbReference>
<reference evidence="4 5" key="1">
    <citation type="submission" date="2018-10" db="EMBL/GenBank/DDBJ databases">
        <title>Genomic Encyclopedia of Type Strains, Phase IV (KMG-IV): sequencing the most valuable type-strain genomes for metagenomic binning, comparative biology and taxonomic classification.</title>
        <authorList>
            <person name="Goeker M."/>
        </authorList>
    </citation>
    <scope>NUCLEOTIDE SEQUENCE [LARGE SCALE GENOMIC DNA]</scope>
    <source>
        <strain evidence="4 5">DSM 12769</strain>
    </source>
</reference>
<feature type="domain" description="GGDEF" evidence="3">
    <location>
        <begin position="177"/>
        <end position="309"/>
    </location>
</feature>
<dbReference type="Gene3D" id="3.20.20.450">
    <property type="entry name" value="EAL domain"/>
    <property type="match status" value="1"/>
</dbReference>
<evidence type="ECO:0000259" key="1">
    <source>
        <dbReference type="PROSITE" id="PS50112"/>
    </source>
</evidence>
<keyword evidence="5" id="KW-1185">Reference proteome</keyword>
<dbReference type="InterPro" id="IPR029787">
    <property type="entry name" value="Nucleotide_cyclase"/>
</dbReference>
<dbReference type="SUPFAM" id="SSF141868">
    <property type="entry name" value="EAL domain-like"/>
    <property type="match status" value="1"/>
</dbReference>
<dbReference type="SMART" id="SM00091">
    <property type="entry name" value="PAS"/>
    <property type="match status" value="1"/>
</dbReference>
<dbReference type="PROSITE" id="PS50887">
    <property type="entry name" value="GGDEF"/>
    <property type="match status" value="1"/>
</dbReference>
<dbReference type="InterPro" id="IPR052155">
    <property type="entry name" value="Biofilm_reg_signaling"/>
</dbReference>
<comment type="caution">
    <text evidence="4">The sequence shown here is derived from an EMBL/GenBank/DDBJ whole genome shotgun (WGS) entry which is preliminary data.</text>
</comment>
<dbReference type="Pfam" id="PF00563">
    <property type="entry name" value="EAL"/>
    <property type="match status" value="1"/>
</dbReference>
<dbReference type="OrthoDB" id="9787514at2"/>
<dbReference type="SUPFAM" id="SSF55785">
    <property type="entry name" value="PYP-like sensor domain (PAS domain)"/>
    <property type="match status" value="1"/>
</dbReference>
<dbReference type="SMART" id="SM00267">
    <property type="entry name" value="GGDEF"/>
    <property type="match status" value="1"/>
</dbReference>
<dbReference type="InterPro" id="IPR035965">
    <property type="entry name" value="PAS-like_dom_sf"/>
</dbReference>
<dbReference type="AlphaFoldDB" id="A0A498C9U7"/>
<dbReference type="PROSITE" id="PS50112">
    <property type="entry name" value="PAS"/>
    <property type="match status" value="1"/>
</dbReference>
<dbReference type="Gene3D" id="3.30.450.20">
    <property type="entry name" value="PAS domain"/>
    <property type="match status" value="1"/>
</dbReference>
<protein>
    <submittedName>
        <fullName evidence="4">PAS domain S-box-containing protein/diguanylate cyclase (GGDEF)-like protein</fullName>
    </submittedName>
</protein>
<dbReference type="PANTHER" id="PTHR44757">
    <property type="entry name" value="DIGUANYLATE CYCLASE DGCP"/>
    <property type="match status" value="1"/>
</dbReference>
<dbReference type="InterPro" id="IPR035919">
    <property type="entry name" value="EAL_sf"/>
</dbReference>
<dbReference type="SMART" id="SM00052">
    <property type="entry name" value="EAL"/>
    <property type="match status" value="1"/>
</dbReference>
<dbReference type="SUPFAM" id="SSF55073">
    <property type="entry name" value="Nucleotide cyclase"/>
    <property type="match status" value="1"/>
</dbReference>
<dbReference type="InterPro" id="IPR013767">
    <property type="entry name" value="PAS_fold"/>
</dbReference>
<dbReference type="CDD" id="cd01948">
    <property type="entry name" value="EAL"/>
    <property type="match status" value="1"/>
</dbReference>
<dbReference type="Proteomes" id="UP000275461">
    <property type="component" value="Unassembled WGS sequence"/>
</dbReference>
<dbReference type="Pfam" id="PF00990">
    <property type="entry name" value="GGDEF"/>
    <property type="match status" value="1"/>
</dbReference>
<evidence type="ECO:0000259" key="2">
    <source>
        <dbReference type="PROSITE" id="PS50883"/>
    </source>
</evidence>
<dbReference type="PROSITE" id="PS50883">
    <property type="entry name" value="EAL"/>
    <property type="match status" value="1"/>
</dbReference>
<dbReference type="InterPro" id="IPR000014">
    <property type="entry name" value="PAS"/>
</dbReference>